<comment type="caution">
    <text evidence="3">The sequence shown here is derived from an EMBL/GenBank/DDBJ whole genome shotgun (WGS) entry which is preliminary data.</text>
</comment>
<proteinExistence type="inferred from homology"/>
<feature type="domain" description="DSBA-like thioredoxin" evidence="2">
    <location>
        <begin position="3"/>
        <end position="195"/>
    </location>
</feature>
<dbReference type="PANTHER" id="PTHR42943">
    <property type="entry name" value="GLUTATHIONE S-TRANSFERASE KAPPA"/>
    <property type="match status" value="1"/>
</dbReference>
<protein>
    <recommendedName>
        <fullName evidence="1">2-hydroxychromene-2-carboxylate isomerase</fullName>
        <ecNumber evidence="1">5.99.1.4</ecNumber>
    </recommendedName>
</protein>
<dbReference type="InterPro" id="IPR014440">
    <property type="entry name" value="HCCAis_GSTk"/>
</dbReference>
<gene>
    <name evidence="3" type="ORF">GCM10016455_18010</name>
</gene>
<dbReference type="PANTHER" id="PTHR42943:SF2">
    <property type="entry name" value="GLUTATHIONE S-TRANSFERASE KAPPA 1"/>
    <property type="match status" value="1"/>
</dbReference>
<dbReference type="PIRSF" id="PIRSF006386">
    <property type="entry name" value="HCCAis_GSTk"/>
    <property type="match status" value="1"/>
</dbReference>
<dbReference type="EMBL" id="BNCH01000003">
    <property type="protein sequence ID" value="GHE97815.1"/>
    <property type="molecule type" value="Genomic_DNA"/>
</dbReference>
<dbReference type="CDD" id="cd03022">
    <property type="entry name" value="DsbA_HCCA_Iso"/>
    <property type="match status" value="1"/>
</dbReference>
<sequence length="200" mass="21822">MTQIDYYFTVLSPWAYLAGSRLEDMAARHGAGVTYKPLDIGQLFMRTGGTLPKDRHPSRMDYRMQELKRWSKALDLPMNHTPAHWPTNGAPASYAIIAAQSAGGGDLGALVHGIMRACWVDEKDIAQDEVIKACLSDAGYDPGLADRGLLAGAEAYGRNLEDAVSAGVFGSPFYVCDDGEKFWGQDRLDALDRHLGDKNG</sequence>
<dbReference type="InterPro" id="IPR044087">
    <property type="entry name" value="NahD-like"/>
</dbReference>
<name>A0ABQ3J339_9RHOB</name>
<comment type="similarity">
    <text evidence="1">Belongs to the GST superfamily. NadH family.</text>
</comment>
<accession>A0ABQ3J339</accession>
<keyword evidence="1 3" id="KW-0413">Isomerase</keyword>
<evidence type="ECO:0000259" key="2">
    <source>
        <dbReference type="Pfam" id="PF01323"/>
    </source>
</evidence>
<dbReference type="EC" id="5.99.1.4" evidence="1"/>
<organism evidence="3 4">
    <name type="scientific">Aliiroseovarius zhejiangensis</name>
    <dbReference type="NCBI Taxonomy" id="1632025"/>
    <lineage>
        <taxon>Bacteria</taxon>
        <taxon>Pseudomonadati</taxon>
        <taxon>Pseudomonadota</taxon>
        <taxon>Alphaproteobacteria</taxon>
        <taxon>Rhodobacterales</taxon>
        <taxon>Paracoccaceae</taxon>
        <taxon>Aliiroseovarius</taxon>
    </lineage>
</organism>
<dbReference type="InterPro" id="IPR051924">
    <property type="entry name" value="GST_Kappa/NadH"/>
</dbReference>
<evidence type="ECO:0000313" key="4">
    <source>
        <dbReference type="Proteomes" id="UP000609802"/>
    </source>
</evidence>
<evidence type="ECO:0000313" key="3">
    <source>
        <dbReference type="EMBL" id="GHE97815.1"/>
    </source>
</evidence>
<reference evidence="4" key="1">
    <citation type="journal article" date="2019" name="Int. J. Syst. Evol. Microbiol.">
        <title>The Global Catalogue of Microorganisms (GCM) 10K type strain sequencing project: providing services to taxonomists for standard genome sequencing and annotation.</title>
        <authorList>
            <consortium name="The Broad Institute Genomics Platform"/>
            <consortium name="The Broad Institute Genome Sequencing Center for Infectious Disease"/>
            <person name="Wu L."/>
            <person name="Ma J."/>
        </authorList>
    </citation>
    <scope>NUCLEOTIDE SEQUENCE [LARGE SCALE GENOMIC DNA]</scope>
    <source>
        <strain evidence="4">KCTC 42443</strain>
    </source>
</reference>
<comment type="catalytic activity">
    <reaction evidence="1">
        <text>2-hydroxychromene-2-carboxylate = (3E)-4-(2-hydroxyphenyl)-2-oxobut-3-enoate</text>
        <dbReference type="Rhea" id="RHEA:27401"/>
        <dbReference type="ChEBI" id="CHEBI:59350"/>
        <dbReference type="ChEBI" id="CHEBI:59353"/>
        <dbReference type="EC" id="5.99.1.4"/>
    </reaction>
</comment>
<dbReference type="InterPro" id="IPR036249">
    <property type="entry name" value="Thioredoxin-like_sf"/>
</dbReference>
<dbReference type="Pfam" id="PF01323">
    <property type="entry name" value="DSBA"/>
    <property type="match status" value="1"/>
</dbReference>
<keyword evidence="4" id="KW-1185">Reference proteome</keyword>
<dbReference type="GO" id="GO:0016853">
    <property type="term" value="F:isomerase activity"/>
    <property type="evidence" value="ECO:0007669"/>
    <property type="project" value="UniProtKB-KW"/>
</dbReference>
<dbReference type="SUPFAM" id="SSF52833">
    <property type="entry name" value="Thioredoxin-like"/>
    <property type="match status" value="1"/>
</dbReference>
<dbReference type="Proteomes" id="UP000609802">
    <property type="component" value="Unassembled WGS sequence"/>
</dbReference>
<dbReference type="RefSeq" id="WP_191286178.1">
    <property type="nucleotide sequence ID" value="NZ_BNCH01000003.1"/>
</dbReference>
<dbReference type="Gene3D" id="3.40.30.10">
    <property type="entry name" value="Glutaredoxin"/>
    <property type="match status" value="1"/>
</dbReference>
<dbReference type="InterPro" id="IPR001853">
    <property type="entry name" value="DSBA-like_thioredoxin_dom"/>
</dbReference>
<evidence type="ECO:0000256" key="1">
    <source>
        <dbReference type="PIRNR" id="PIRNR006386"/>
    </source>
</evidence>